<evidence type="ECO:0000313" key="2">
    <source>
        <dbReference type="RefSeq" id="XP_024868140.1"/>
    </source>
</evidence>
<dbReference type="PANTHER" id="PTHR47331:SF1">
    <property type="entry name" value="GAG-LIKE PROTEIN"/>
    <property type="match status" value="1"/>
</dbReference>
<protein>
    <submittedName>
        <fullName evidence="2">Uncharacterized protein LOC112452254</fullName>
    </submittedName>
    <submittedName>
        <fullName evidence="3">Uncharacterized protein LOC112468662</fullName>
    </submittedName>
</protein>
<proteinExistence type="predicted"/>
<sequence length="310" mass="34566">MTSLANSVVLLSNVRTEMINSHGNAFPVCVLLDSASQANSVTEGCLRKGGFCRTKHSATVFELNETKAATTKGLTSFVIRVRGYDDIRFPIEATVLPRITSPLLNSKVAVQSWNHLKGLSLADPEYYLPGNIDILLGAESFVSVLRDGRRKGGDKEPDAFNTVFSWVLTGAVSPSLQVAPLHSFVTTLESIKTAVGQFWQLEEVPEHISCSEEDRRCKEIFAKTTYRDHLGGFVVSYPFASNPPTFVDSRSIAVSRLRVLERRFKSNPEFRISYNNFMQDYLDSGHMELISDPFLSDGYIYYLNDEKSGQ</sequence>
<dbReference type="Proteomes" id="UP000504618">
    <property type="component" value="Unplaced"/>
</dbReference>
<dbReference type="RefSeq" id="XP_024868140.1">
    <property type="nucleotide sequence ID" value="XM_025012372.1"/>
</dbReference>
<reference evidence="2 3" key="1">
    <citation type="submission" date="2025-04" db="UniProtKB">
        <authorList>
            <consortium name="RefSeq"/>
        </authorList>
    </citation>
    <scope>IDENTIFICATION</scope>
    <source>
        <tissue evidence="2 3">Whole body</tissue>
    </source>
</reference>
<keyword evidence="1" id="KW-1185">Reference proteome</keyword>
<dbReference type="AlphaFoldDB" id="A0A6J1RG27"/>
<organism evidence="1 3">
    <name type="scientific">Temnothorax curvispinosus</name>
    <dbReference type="NCBI Taxonomy" id="300111"/>
    <lineage>
        <taxon>Eukaryota</taxon>
        <taxon>Metazoa</taxon>
        <taxon>Ecdysozoa</taxon>
        <taxon>Arthropoda</taxon>
        <taxon>Hexapoda</taxon>
        <taxon>Insecta</taxon>
        <taxon>Pterygota</taxon>
        <taxon>Neoptera</taxon>
        <taxon>Endopterygota</taxon>
        <taxon>Hymenoptera</taxon>
        <taxon>Apocrita</taxon>
        <taxon>Aculeata</taxon>
        <taxon>Formicoidea</taxon>
        <taxon>Formicidae</taxon>
        <taxon>Myrmicinae</taxon>
        <taxon>Temnothorax</taxon>
    </lineage>
</organism>
<evidence type="ECO:0000313" key="1">
    <source>
        <dbReference type="Proteomes" id="UP000504618"/>
    </source>
</evidence>
<name>A0A6J1RG27_9HYME</name>
<accession>A0A6J1RG27</accession>
<dbReference type="GeneID" id="112468662"/>
<dbReference type="RefSeq" id="XP_024893712.1">
    <property type="nucleotide sequence ID" value="XM_025037944.1"/>
</dbReference>
<dbReference type="OrthoDB" id="8052806at2759"/>
<gene>
    <name evidence="3" type="primary">LOC112468662</name>
    <name evidence="2" type="synonym">LOC112452254</name>
</gene>
<dbReference type="PANTHER" id="PTHR47331">
    <property type="entry name" value="PHD-TYPE DOMAIN-CONTAINING PROTEIN"/>
    <property type="match status" value="1"/>
</dbReference>
<evidence type="ECO:0000313" key="3">
    <source>
        <dbReference type="RefSeq" id="XP_024893712.1"/>
    </source>
</evidence>